<keyword evidence="13" id="KW-1185">Reference proteome</keyword>
<keyword evidence="5" id="KW-0547">Nucleotide-binding</keyword>
<evidence type="ECO:0000256" key="3">
    <source>
        <dbReference type="ARBA" id="ARBA00019824"/>
    </source>
</evidence>
<reference evidence="12 13" key="1">
    <citation type="submission" date="2017-01" db="EMBL/GenBank/DDBJ databases">
        <authorList>
            <person name="Mah S.A."/>
            <person name="Swanson W.J."/>
            <person name="Moy G.W."/>
            <person name="Vacquier V.D."/>
        </authorList>
    </citation>
    <scope>NUCLEOTIDE SEQUENCE [LARGE SCALE GENOMIC DNA]</scope>
    <source>
        <strain evidence="12 13">GSMNP</strain>
    </source>
</reference>
<dbReference type="PANTHER" id="PTHR12755">
    <property type="entry name" value="CLEAVAGE/POLYADENYLATION FACTOR IA SUBUNIT CLP1P"/>
    <property type="match status" value="1"/>
</dbReference>
<feature type="domain" description="Clp1 P-loop" evidence="10">
    <location>
        <begin position="386"/>
        <end position="459"/>
    </location>
</feature>
<dbReference type="GO" id="GO:0005634">
    <property type="term" value="C:nucleus"/>
    <property type="evidence" value="ECO:0007669"/>
    <property type="project" value="TreeGrafter"/>
</dbReference>
<proteinExistence type="inferred from homology"/>
<accession>A0A1R1YAU1</accession>
<evidence type="ECO:0000256" key="8">
    <source>
        <dbReference type="ARBA" id="ARBA00071212"/>
    </source>
</evidence>
<evidence type="ECO:0000256" key="7">
    <source>
        <dbReference type="ARBA" id="ARBA00022840"/>
    </source>
</evidence>
<evidence type="ECO:0000313" key="12">
    <source>
        <dbReference type="EMBL" id="OMJ23776.1"/>
    </source>
</evidence>
<feature type="compositionally biased region" description="Polar residues" evidence="9">
    <location>
        <begin position="713"/>
        <end position="733"/>
    </location>
</feature>
<dbReference type="GO" id="GO:0000448">
    <property type="term" value="P:cleavage in ITS2 between 5.8S rRNA and LSU-rRNA of tricistronic rRNA transcript (SSU-rRNA, 5.8S rRNA, LSU-rRNA)"/>
    <property type="evidence" value="ECO:0007669"/>
    <property type="project" value="TreeGrafter"/>
</dbReference>
<dbReference type="InterPro" id="IPR045116">
    <property type="entry name" value="Clp1/Grc3"/>
</dbReference>
<feature type="domain" description="Clp1 P-loop" evidence="10">
    <location>
        <begin position="503"/>
        <end position="596"/>
    </location>
</feature>
<feature type="domain" description="NOL9 N-terminal" evidence="11">
    <location>
        <begin position="165"/>
        <end position="292"/>
    </location>
</feature>
<sequence length="1099" mass="123555">MPRANKQKLKRKKALQAQTLTNDSNSTASILTIEKSEIEGFVPSKDLQVVINIDTQVPLKKKLKETPQAVIDIPINLDLDNEASKITPSAINERFSEYNSLLPHPKHTNIKKARKNQLPKAEKKIIKELINSANTSDFISSWIPKHQDNYSKRKLNISSNKQNELESVILGFNQNQKLVFQGSIIIRLLKGTAEVAGTNLIINQWVRVYSTAVQSLFYIKSLDVNPEKTLSINEIEFDGFKPQVQDIYSKIIKNYETVVEIVQDNSAAAQIASISQVYKYLFYPKRYKKPNSKLYFNDPRFKLELSYRQDVSIQGFYPMWSIKFNYESFIKTSILEFPNSWENIANDIIDFQLNSKKIPNSKNFNSSKQESENDLDSINAKVIITGQKSTGKSTFSKFLRSKLSNKFSKIYYIETDLGQPDLSPAGVVSLHVIYTQTSSDCSKIYFKPFLPQFVGLKTIGPSFTSSSNYYFNPHQNNSMLNTDNHYSDSANFNIDYRATVLKSVYLGTTTPKYNPERYIKAVQSLVDYYNSEISSSQIHQSHIDADLNINNNHCPLIVNTHGWVKSLGLDLLADLCDLVSPTHFYQMSADPKSSNFYLDNIDCLPQSTICQFVPVVFSEINTITAPPTKATGNLSNQSNQALDKDLEKNGVSKVSSIITPTPKSFDESQINDNGSMQIMIDETSSEDDFDNAEHTSNNDLSISQEICPTGISNAHKNKSFSIDTNPTIDMSTSNEHDNTYLEKNNDSNKSYSKNTEINNANFNRRLKDQHDKEAKSAITSLLNIRNQRSFTFDTKSLSMIAHIFGLSTCNISEADPSIKYDKWLFNLPLTNRIPILVPFKSVTVFLCENEIEDFLVPRLLNGSLVSVLVRILNEEFFSSDDDSHDAGSLHNNHHSISGTNSKYQKKGNIQVVNDFPPLSYDFVSHAIIRAVDVDSLCFHLLLPPSSNFPPSVANNRDYNNIQIALVIGPSPSDSGVALPISARLYGTAARKSTIMDLGGIPSDTDSESDFDYAQSTENGNFKHGNNFGSQTSNSYNINDENYVHLDNDSLLPANGKKLKTDAFINETKFGRIDVPYLAVGTQYGVGSTYSKPKKNLRRR</sequence>
<dbReference type="AlphaFoldDB" id="A0A1R1YAU1"/>
<dbReference type="PANTHER" id="PTHR12755:SF3">
    <property type="entry name" value="POLYNUCLEOTIDE 5'-HYDROXYL-KINASE NOL9"/>
    <property type="match status" value="1"/>
</dbReference>
<dbReference type="GO" id="GO:0051731">
    <property type="term" value="F:polynucleotide 5'-hydroxyl-kinase activity"/>
    <property type="evidence" value="ECO:0007669"/>
    <property type="project" value="InterPro"/>
</dbReference>
<keyword evidence="6 12" id="KW-0418">Kinase</keyword>
<name>A0A1R1YAU1_9FUNG</name>
<evidence type="ECO:0000256" key="1">
    <source>
        <dbReference type="ARBA" id="ARBA00011003"/>
    </source>
</evidence>
<dbReference type="InterPro" id="IPR057573">
    <property type="entry name" value="NOL9_N"/>
</dbReference>
<dbReference type="Proteomes" id="UP000187283">
    <property type="component" value="Unassembled WGS sequence"/>
</dbReference>
<keyword evidence="7" id="KW-0067">ATP-binding</keyword>
<organism evidence="12 13">
    <name type="scientific">Smittium culicis</name>
    <dbReference type="NCBI Taxonomy" id="133412"/>
    <lineage>
        <taxon>Eukaryota</taxon>
        <taxon>Fungi</taxon>
        <taxon>Fungi incertae sedis</taxon>
        <taxon>Zoopagomycota</taxon>
        <taxon>Kickxellomycotina</taxon>
        <taxon>Harpellomycetes</taxon>
        <taxon>Harpellales</taxon>
        <taxon>Legeriomycetaceae</taxon>
        <taxon>Smittium</taxon>
    </lineage>
</organism>
<evidence type="ECO:0000259" key="10">
    <source>
        <dbReference type="Pfam" id="PF16575"/>
    </source>
</evidence>
<keyword evidence="4" id="KW-0808">Transferase</keyword>
<evidence type="ECO:0000256" key="5">
    <source>
        <dbReference type="ARBA" id="ARBA00022741"/>
    </source>
</evidence>
<evidence type="ECO:0000256" key="2">
    <source>
        <dbReference type="ARBA" id="ARBA00018706"/>
    </source>
</evidence>
<dbReference type="EMBL" id="LSSN01000474">
    <property type="protein sequence ID" value="OMJ23776.1"/>
    <property type="molecule type" value="Genomic_DNA"/>
</dbReference>
<evidence type="ECO:0000256" key="6">
    <source>
        <dbReference type="ARBA" id="ARBA00022777"/>
    </source>
</evidence>
<feature type="region of interest" description="Disordered" evidence="9">
    <location>
        <begin position="713"/>
        <end position="754"/>
    </location>
</feature>
<comment type="similarity">
    <text evidence="1">Belongs to the Clp1 family. NOL9/GRC3 subfamily.</text>
</comment>
<evidence type="ECO:0000313" key="13">
    <source>
        <dbReference type="Proteomes" id="UP000187283"/>
    </source>
</evidence>
<dbReference type="Gene3D" id="3.40.50.300">
    <property type="entry name" value="P-loop containing nucleotide triphosphate hydrolases"/>
    <property type="match status" value="1"/>
</dbReference>
<evidence type="ECO:0000256" key="9">
    <source>
        <dbReference type="SAM" id="MobiDB-lite"/>
    </source>
</evidence>
<comment type="caution">
    <text evidence="12">The sequence shown here is derived from an EMBL/GenBank/DDBJ whole genome shotgun (WGS) entry which is preliminary data.</text>
</comment>
<gene>
    <name evidence="12" type="ORF">AYI70_g2029</name>
</gene>
<dbReference type="InterPro" id="IPR027417">
    <property type="entry name" value="P-loop_NTPase"/>
</dbReference>
<dbReference type="Pfam" id="PF24419">
    <property type="entry name" value="Cupin_NOL9"/>
    <property type="match status" value="1"/>
</dbReference>
<dbReference type="STRING" id="133412.A0A1R1YAU1"/>
<evidence type="ECO:0000256" key="4">
    <source>
        <dbReference type="ARBA" id="ARBA00022679"/>
    </source>
</evidence>
<protein>
    <recommendedName>
        <fullName evidence="3">Polynucleotide 5'-hydroxyl-kinase GRC3</fullName>
    </recommendedName>
    <alternativeName>
        <fullName evidence="8">Polynucleotide 5'-hydroxyl-kinase NOL9</fullName>
    </alternativeName>
    <alternativeName>
        <fullName evidence="2">Polynucleotide 5'-hydroxyl-kinase grc3</fullName>
    </alternativeName>
</protein>
<dbReference type="GO" id="GO:0005524">
    <property type="term" value="F:ATP binding"/>
    <property type="evidence" value="ECO:0007669"/>
    <property type="project" value="UniProtKB-KW"/>
</dbReference>
<dbReference type="OrthoDB" id="2405412at2759"/>
<dbReference type="Pfam" id="PF16575">
    <property type="entry name" value="CLP1_P"/>
    <property type="match status" value="2"/>
</dbReference>
<dbReference type="InterPro" id="IPR032319">
    <property type="entry name" value="CLP1_P"/>
</dbReference>
<feature type="compositionally biased region" description="Basic and acidic residues" evidence="9">
    <location>
        <begin position="734"/>
        <end position="746"/>
    </location>
</feature>
<evidence type="ECO:0000259" key="11">
    <source>
        <dbReference type="Pfam" id="PF24419"/>
    </source>
</evidence>